<keyword evidence="2" id="KW-0863">Zinc-finger</keyword>
<dbReference type="KEGG" id="panc:E2636_01490"/>
<evidence type="ECO:0000256" key="4">
    <source>
        <dbReference type="PROSITE-ProRule" id="PRU00510"/>
    </source>
</evidence>
<evidence type="ECO:0000256" key="3">
    <source>
        <dbReference type="ARBA" id="ARBA00022833"/>
    </source>
</evidence>
<keyword evidence="1" id="KW-0479">Metal-binding</keyword>
<evidence type="ECO:0000313" key="7">
    <source>
        <dbReference type="Proteomes" id="UP000294292"/>
    </source>
</evidence>
<dbReference type="PROSITE" id="PS51128">
    <property type="entry name" value="ZF_DKSA_2"/>
    <property type="match status" value="1"/>
</dbReference>
<evidence type="ECO:0000256" key="1">
    <source>
        <dbReference type="ARBA" id="ARBA00022723"/>
    </source>
</evidence>
<dbReference type="PANTHER" id="PTHR33823:SF4">
    <property type="entry name" value="GENERAL STRESS PROTEIN 16O"/>
    <property type="match status" value="1"/>
</dbReference>
<keyword evidence="7" id="KW-1185">Reference proteome</keyword>
<dbReference type="AlphaFoldDB" id="A0A4P6ZUK1"/>
<protein>
    <recommendedName>
        <fullName evidence="5">Zinc finger DksA/TraR C4-type domain-containing protein</fullName>
    </recommendedName>
</protein>
<dbReference type="GO" id="GO:0008270">
    <property type="term" value="F:zinc ion binding"/>
    <property type="evidence" value="ECO:0007669"/>
    <property type="project" value="UniProtKB-KW"/>
</dbReference>
<name>A0A4P6ZUK1_9BACL</name>
<gene>
    <name evidence="6" type="ORF">E2636_01490</name>
</gene>
<feature type="domain" description="Zinc finger DksA/TraR C4-type" evidence="5">
    <location>
        <begin position="31"/>
        <end position="59"/>
    </location>
</feature>
<evidence type="ECO:0000259" key="5">
    <source>
        <dbReference type="Pfam" id="PF01258"/>
    </source>
</evidence>
<sequence>MTGQNTEMAIEHHKEEEIEQIETALQTIENGTYGICAVGGEDIPFERLEALPTAQTCVEHADQDV</sequence>
<dbReference type="EMBL" id="CP038015">
    <property type="protein sequence ID" value="QBP39907.1"/>
    <property type="molecule type" value="Genomic_DNA"/>
</dbReference>
<evidence type="ECO:0000256" key="2">
    <source>
        <dbReference type="ARBA" id="ARBA00022771"/>
    </source>
</evidence>
<organism evidence="6 7">
    <name type="scientific">Paenisporosarcina antarctica</name>
    <dbReference type="NCBI Taxonomy" id="417367"/>
    <lineage>
        <taxon>Bacteria</taxon>
        <taxon>Bacillati</taxon>
        <taxon>Bacillota</taxon>
        <taxon>Bacilli</taxon>
        <taxon>Bacillales</taxon>
        <taxon>Caryophanaceae</taxon>
        <taxon>Paenisporosarcina</taxon>
    </lineage>
</organism>
<feature type="zinc finger region" description="dksA C4-type" evidence="4">
    <location>
        <begin position="36"/>
        <end position="60"/>
    </location>
</feature>
<dbReference type="InterPro" id="IPR000962">
    <property type="entry name" value="Znf_DskA_TraR"/>
</dbReference>
<accession>A0A4P6ZUK1</accession>
<dbReference type="Gene3D" id="1.20.120.910">
    <property type="entry name" value="DksA, coiled-coil domain"/>
    <property type="match status" value="1"/>
</dbReference>
<dbReference type="Pfam" id="PF01258">
    <property type="entry name" value="zf-dskA_traR"/>
    <property type="match status" value="1"/>
</dbReference>
<proteinExistence type="predicted"/>
<reference evidence="6 7" key="1">
    <citation type="submission" date="2019-03" db="EMBL/GenBank/DDBJ databases">
        <title>Complete genome sequence of Paenisporosarcina antarctica CGMCC 1.6503T.</title>
        <authorList>
            <person name="Rong J.-C."/>
            <person name="Chi N.-Y."/>
            <person name="Zhang Q.-F."/>
        </authorList>
    </citation>
    <scope>NUCLEOTIDE SEQUENCE [LARGE SCALE GENOMIC DNA]</scope>
    <source>
        <strain evidence="6 7">CGMCC 1.6503</strain>
    </source>
</reference>
<evidence type="ECO:0000313" key="6">
    <source>
        <dbReference type="EMBL" id="QBP39907.1"/>
    </source>
</evidence>
<dbReference type="Proteomes" id="UP000294292">
    <property type="component" value="Chromosome"/>
</dbReference>
<dbReference type="OrthoDB" id="9811543at2"/>
<dbReference type="PANTHER" id="PTHR33823">
    <property type="entry name" value="RNA POLYMERASE-BINDING TRANSCRIPTION FACTOR DKSA-RELATED"/>
    <property type="match status" value="1"/>
</dbReference>
<keyword evidence="3" id="KW-0862">Zinc</keyword>
<dbReference type="SUPFAM" id="SSF57716">
    <property type="entry name" value="Glucocorticoid receptor-like (DNA-binding domain)"/>
    <property type="match status" value="1"/>
</dbReference>
<dbReference type="RefSeq" id="WP_134208340.1">
    <property type="nucleotide sequence ID" value="NZ_CP038015.1"/>
</dbReference>